<dbReference type="EMBL" id="ANKQ01000002">
    <property type="protein sequence ID" value="ELP53481.1"/>
    <property type="molecule type" value="Genomic_DNA"/>
</dbReference>
<dbReference type="PATRIC" id="fig|1134457.3.peg.2078"/>
<evidence type="ECO:0000313" key="2">
    <source>
        <dbReference type="Proteomes" id="UP000010932"/>
    </source>
</evidence>
<reference evidence="1 2" key="1">
    <citation type="journal article" date="2013" name="Genome Announc.">
        <title>Whole-Genome Sequence of Microcystis aeruginosa TAIHU98, a Nontoxic Bloom-Forming Strain Isolated from Taihu Lake, China.</title>
        <authorList>
            <person name="Yang C."/>
            <person name="Zhang W."/>
            <person name="Ren M."/>
            <person name="Song L."/>
            <person name="Li T."/>
            <person name="Zhao J."/>
        </authorList>
    </citation>
    <scope>NUCLEOTIDE SEQUENCE [LARGE SCALE GENOMIC DNA]</scope>
    <source>
        <strain evidence="1 2">TAIHU98</strain>
    </source>
</reference>
<sequence length="45" mass="5391">MKIVEPEEVERAVNLINNRPRKCLDYRTPNEVFYKGRLDRDAIQT</sequence>
<protein>
    <recommendedName>
        <fullName evidence="3">Transposase</fullName>
    </recommendedName>
</protein>
<accession>L7E3N6</accession>
<evidence type="ECO:0008006" key="3">
    <source>
        <dbReference type="Google" id="ProtNLM"/>
    </source>
</evidence>
<proteinExistence type="predicted"/>
<comment type="caution">
    <text evidence="1">The sequence shown here is derived from an EMBL/GenBank/DDBJ whole genome shotgun (WGS) entry which is preliminary data.</text>
</comment>
<name>L7E3N6_MICAE</name>
<dbReference type="Proteomes" id="UP000010932">
    <property type="component" value="Unassembled WGS sequence"/>
</dbReference>
<organism evidence="1 2">
    <name type="scientific">Microcystis aeruginosa TAIHU98</name>
    <dbReference type="NCBI Taxonomy" id="1134457"/>
    <lineage>
        <taxon>Bacteria</taxon>
        <taxon>Bacillati</taxon>
        <taxon>Cyanobacteriota</taxon>
        <taxon>Cyanophyceae</taxon>
        <taxon>Oscillatoriophycideae</taxon>
        <taxon>Chroococcales</taxon>
        <taxon>Microcystaceae</taxon>
        <taxon>Microcystis</taxon>
    </lineage>
</organism>
<evidence type="ECO:0000313" key="1">
    <source>
        <dbReference type="EMBL" id="ELP53481.1"/>
    </source>
</evidence>
<gene>
    <name evidence="1" type="ORF">O53_2287</name>
</gene>
<dbReference type="AlphaFoldDB" id="L7E3N6"/>